<dbReference type="EnsemblPlants" id="LPERR03G14960.1">
    <property type="protein sequence ID" value="LPERR03G14960.1"/>
    <property type="gene ID" value="LPERR03G14960"/>
</dbReference>
<sequence>MRPSACILELEAASLRQHRKEAEEEYGSEQPQSRQHFRSSPQGKVAPTQTPELKCSGRWPRRRTGRIGSLSAPGEQGRTSRKPCRGPRRGGVVDTGHGNDALRVSELMMKECERSLRDEDEIDEGIRRRRQQEVE</sequence>
<proteinExistence type="predicted"/>
<feature type="compositionally biased region" description="Polar residues" evidence="1">
    <location>
        <begin position="29"/>
        <end position="51"/>
    </location>
</feature>
<keyword evidence="3" id="KW-1185">Reference proteome</keyword>
<feature type="compositionally biased region" description="Basic residues" evidence="1">
    <location>
        <begin position="79"/>
        <end position="88"/>
    </location>
</feature>
<organism evidence="2 3">
    <name type="scientific">Leersia perrieri</name>
    <dbReference type="NCBI Taxonomy" id="77586"/>
    <lineage>
        <taxon>Eukaryota</taxon>
        <taxon>Viridiplantae</taxon>
        <taxon>Streptophyta</taxon>
        <taxon>Embryophyta</taxon>
        <taxon>Tracheophyta</taxon>
        <taxon>Spermatophyta</taxon>
        <taxon>Magnoliopsida</taxon>
        <taxon>Liliopsida</taxon>
        <taxon>Poales</taxon>
        <taxon>Poaceae</taxon>
        <taxon>BOP clade</taxon>
        <taxon>Oryzoideae</taxon>
        <taxon>Oryzeae</taxon>
        <taxon>Oryzinae</taxon>
        <taxon>Leersia</taxon>
    </lineage>
</organism>
<feature type="region of interest" description="Disordered" evidence="1">
    <location>
        <begin position="114"/>
        <end position="135"/>
    </location>
</feature>
<dbReference type="AlphaFoldDB" id="A0A0D9VTY0"/>
<accession>A0A0D9VTY0</accession>
<reference evidence="2" key="3">
    <citation type="submission" date="2015-04" db="UniProtKB">
        <authorList>
            <consortium name="EnsemblPlants"/>
        </authorList>
    </citation>
    <scope>IDENTIFICATION</scope>
</reference>
<reference evidence="3" key="2">
    <citation type="submission" date="2013-12" db="EMBL/GenBank/DDBJ databases">
        <authorList>
            <person name="Yu Y."/>
            <person name="Lee S."/>
            <person name="de Baynast K."/>
            <person name="Wissotski M."/>
            <person name="Liu L."/>
            <person name="Talag J."/>
            <person name="Goicoechea J."/>
            <person name="Angelova A."/>
            <person name="Jetty R."/>
            <person name="Kudrna D."/>
            <person name="Golser W."/>
            <person name="Rivera L."/>
            <person name="Zhang J."/>
            <person name="Wing R."/>
        </authorList>
    </citation>
    <scope>NUCLEOTIDE SEQUENCE</scope>
</reference>
<dbReference type="HOGENOM" id="CLU_1888745_0_0_1"/>
<dbReference type="Proteomes" id="UP000032180">
    <property type="component" value="Chromosome 3"/>
</dbReference>
<dbReference type="Gramene" id="LPERR03G14960.1">
    <property type="protein sequence ID" value="LPERR03G14960.1"/>
    <property type="gene ID" value="LPERR03G14960"/>
</dbReference>
<reference evidence="2 3" key="1">
    <citation type="submission" date="2012-08" db="EMBL/GenBank/DDBJ databases">
        <title>Oryza genome evolution.</title>
        <authorList>
            <person name="Wing R.A."/>
        </authorList>
    </citation>
    <scope>NUCLEOTIDE SEQUENCE</scope>
</reference>
<protein>
    <submittedName>
        <fullName evidence="2">Uncharacterized protein</fullName>
    </submittedName>
</protein>
<evidence type="ECO:0000313" key="3">
    <source>
        <dbReference type="Proteomes" id="UP000032180"/>
    </source>
</evidence>
<evidence type="ECO:0000256" key="1">
    <source>
        <dbReference type="SAM" id="MobiDB-lite"/>
    </source>
</evidence>
<feature type="region of interest" description="Disordered" evidence="1">
    <location>
        <begin position="17"/>
        <end position="102"/>
    </location>
</feature>
<name>A0A0D9VTY0_9ORYZ</name>
<evidence type="ECO:0000313" key="2">
    <source>
        <dbReference type="EnsemblPlants" id="LPERR03G14960.1"/>
    </source>
</evidence>